<dbReference type="Pfam" id="PF00924">
    <property type="entry name" value="MS_channel_2nd"/>
    <property type="match status" value="1"/>
</dbReference>
<accession>A0A9X1FV21</accession>
<dbReference type="InterPro" id="IPR022249">
    <property type="entry name" value="DUF3772"/>
</dbReference>
<feature type="transmembrane region" description="Helical" evidence="1">
    <location>
        <begin position="515"/>
        <end position="532"/>
    </location>
</feature>
<dbReference type="InterPro" id="IPR052702">
    <property type="entry name" value="MscS-like_channel"/>
</dbReference>
<organism evidence="6 7">
    <name type="scientific">Roseobacter insulae</name>
    <dbReference type="NCBI Taxonomy" id="2859783"/>
    <lineage>
        <taxon>Bacteria</taxon>
        <taxon>Pseudomonadati</taxon>
        <taxon>Pseudomonadota</taxon>
        <taxon>Alphaproteobacteria</taxon>
        <taxon>Rhodobacterales</taxon>
        <taxon>Roseobacteraceae</taxon>
        <taxon>Roseobacter</taxon>
    </lineage>
</organism>
<protein>
    <submittedName>
        <fullName evidence="6">DUF3772 domain-containing protein</fullName>
    </submittedName>
</protein>
<feature type="domain" description="Mechanosensitive ion channel MscS" evidence="3">
    <location>
        <begin position="598"/>
        <end position="665"/>
    </location>
</feature>
<name>A0A9X1FV21_9RHOB</name>
<feature type="chain" id="PRO_5040867948" evidence="2">
    <location>
        <begin position="26"/>
        <end position="775"/>
    </location>
</feature>
<evidence type="ECO:0000313" key="6">
    <source>
        <dbReference type="EMBL" id="MBW4708172.1"/>
    </source>
</evidence>
<dbReference type="Pfam" id="PF12607">
    <property type="entry name" value="DUF3772"/>
    <property type="match status" value="1"/>
</dbReference>
<evidence type="ECO:0000259" key="5">
    <source>
        <dbReference type="Pfam" id="PF21082"/>
    </source>
</evidence>
<feature type="transmembrane region" description="Helical" evidence="1">
    <location>
        <begin position="348"/>
        <end position="367"/>
    </location>
</feature>
<proteinExistence type="predicted"/>
<feature type="transmembrane region" description="Helical" evidence="1">
    <location>
        <begin position="424"/>
        <end position="442"/>
    </location>
</feature>
<gene>
    <name evidence="6" type="ORF">KX928_10280</name>
</gene>
<dbReference type="InterPro" id="IPR049278">
    <property type="entry name" value="MS_channel_C"/>
</dbReference>
<evidence type="ECO:0000256" key="2">
    <source>
        <dbReference type="SAM" id="SignalP"/>
    </source>
</evidence>
<dbReference type="GO" id="GO:0016020">
    <property type="term" value="C:membrane"/>
    <property type="evidence" value="ECO:0007669"/>
    <property type="project" value="InterPro"/>
</dbReference>
<reference evidence="6" key="1">
    <citation type="submission" date="2021-07" db="EMBL/GenBank/DDBJ databases">
        <title>Roseobacter insulae sp. nov., isolated from a tidal flat.</title>
        <authorList>
            <person name="Park S."/>
            <person name="Yoon J.-H."/>
        </authorList>
    </citation>
    <scope>NUCLEOTIDE SEQUENCE</scope>
    <source>
        <strain evidence="6">YSTF-M11</strain>
    </source>
</reference>
<feature type="transmembrane region" description="Helical" evidence="1">
    <location>
        <begin position="203"/>
        <end position="220"/>
    </location>
</feature>
<keyword evidence="1" id="KW-1133">Transmembrane helix</keyword>
<dbReference type="PANTHER" id="PTHR30347">
    <property type="entry name" value="POTASSIUM CHANNEL RELATED"/>
    <property type="match status" value="1"/>
</dbReference>
<keyword evidence="7" id="KW-1185">Reference proteome</keyword>
<feature type="transmembrane region" description="Helical" evidence="1">
    <location>
        <begin position="582"/>
        <end position="611"/>
    </location>
</feature>
<dbReference type="RefSeq" id="WP_219501658.1">
    <property type="nucleotide sequence ID" value="NZ_JAHXDN010000002.1"/>
</dbReference>
<dbReference type="EMBL" id="JAHXDN010000002">
    <property type="protein sequence ID" value="MBW4708172.1"/>
    <property type="molecule type" value="Genomic_DNA"/>
</dbReference>
<dbReference type="InterPro" id="IPR006685">
    <property type="entry name" value="MscS_channel_2nd"/>
</dbReference>
<feature type="signal peptide" evidence="2">
    <location>
        <begin position="1"/>
        <end position="25"/>
    </location>
</feature>
<feature type="transmembrane region" description="Helical" evidence="1">
    <location>
        <begin position="463"/>
        <end position="487"/>
    </location>
</feature>
<feature type="domain" description="Mechanosensitive ion channel MscS C-terminal" evidence="5">
    <location>
        <begin position="674"/>
        <end position="754"/>
    </location>
</feature>
<evidence type="ECO:0000313" key="7">
    <source>
        <dbReference type="Proteomes" id="UP001138661"/>
    </source>
</evidence>
<feature type="transmembrane region" description="Helical" evidence="1">
    <location>
        <begin position="553"/>
        <end position="576"/>
    </location>
</feature>
<feature type="transmembrane region" description="Helical" evidence="1">
    <location>
        <begin position="395"/>
        <end position="418"/>
    </location>
</feature>
<dbReference type="PANTHER" id="PTHR30347:SF1">
    <property type="entry name" value="MECHANOSENSITIVE CHANNEL MSCK"/>
    <property type="match status" value="1"/>
</dbReference>
<keyword evidence="1" id="KW-0472">Membrane</keyword>
<dbReference type="GO" id="GO:0055085">
    <property type="term" value="P:transmembrane transport"/>
    <property type="evidence" value="ECO:0007669"/>
    <property type="project" value="InterPro"/>
</dbReference>
<keyword evidence="2" id="KW-0732">Signal</keyword>
<comment type="caution">
    <text evidence="6">The sequence shown here is derived from an EMBL/GenBank/DDBJ whole genome shotgun (WGS) entry which is preliminary data.</text>
</comment>
<evidence type="ECO:0000259" key="4">
    <source>
        <dbReference type="Pfam" id="PF12607"/>
    </source>
</evidence>
<feature type="transmembrane region" description="Helical" evidence="1">
    <location>
        <begin position="241"/>
        <end position="265"/>
    </location>
</feature>
<sequence length="775" mass="85270">MTRVVAALASWLLALGLLVSSPVAAQEANTTDIQTTLKSWENVAALAEAAIDRDVASNERFERLRAEIAEYRSDFTAASQVNADRIATLRNQIEALGPVPESGEESIEIKARRTELNERLEMLLEPVRVAEEAFRRADGLIREIDTIIRDRQARRLLSLGPSPLNPAHWPDAIEDLFEILRPNAEETAMFQDPIRQQALKEKLPLILFLVALALALIIRGRAWAGVGLNYLRKWGGRGTGVWAFLVSLLRVFIPLTGLLILTHAIRITGMISDPMDQFLKALPLFGFVLLWFRWLAERLFSRFDDIALIPLPEDKRAAQRFYMLLLSIFFVSRGLIDLLLNFDVVDPATEAVLSFPIVVLISLNLAAMGRILRGYVVEAEEASDERPRGSGLARVLRGLGTAMIVVSLVSPIMAAVGYGEAGNALLYPTVVSLLILGFMLTLQRFFADVYCLVTKQGPEAREALVPVIAGFVLVLLSVPLLALAWGARVAELTEIWASFSRGFQIGDTRISPGDFVTFAVIFVVGYSITRLVQSTIRINVLPKTKIDIGGQNAIVSGLGYVGIFLAAILAVTGAGLDLSSLAIVAGALSVGIGFGLQTIVSNFVSGIILLIERPISEGDWIEVGGQMGYVRDISVRATRIETFDRTDVIVPNADLVSGTVTNYTRGNKVGRLIVSVGVAYGTDTRRVEAILREIAKDQPMVLSNPEPMILFNNFGADSLEFEMRMILRDVNWIMSVKNDINHAIAERFAKEGIEVPFAQRDIWLRNPETLKDLKS</sequence>
<dbReference type="Pfam" id="PF21082">
    <property type="entry name" value="MS_channel_3rd"/>
    <property type="match status" value="1"/>
</dbReference>
<evidence type="ECO:0000256" key="1">
    <source>
        <dbReference type="SAM" id="Phobius"/>
    </source>
</evidence>
<feature type="domain" description="DUF3772" evidence="4">
    <location>
        <begin position="130"/>
        <end position="179"/>
    </location>
</feature>
<evidence type="ECO:0000259" key="3">
    <source>
        <dbReference type="Pfam" id="PF00924"/>
    </source>
</evidence>
<dbReference type="AlphaFoldDB" id="A0A9X1FV21"/>
<dbReference type="Proteomes" id="UP001138661">
    <property type="component" value="Unassembled WGS sequence"/>
</dbReference>
<feature type="transmembrane region" description="Helical" evidence="1">
    <location>
        <begin position="317"/>
        <end position="336"/>
    </location>
</feature>
<keyword evidence="1" id="KW-0812">Transmembrane</keyword>